<evidence type="ECO:0000256" key="1">
    <source>
        <dbReference type="SAM" id="MobiDB-lite"/>
    </source>
</evidence>
<dbReference type="AlphaFoldDB" id="A0A5C4T682"/>
<feature type="region of interest" description="Disordered" evidence="1">
    <location>
        <begin position="45"/>
        <end position="84"/>
    </location>
</feature>
<protein>
    <submittedName>
        <fullName evidence="2">Uncharacterized protein</fullName>
    </submittedName>
</protein>
<name>A0A5C4T682_9BACL</name>
<dbReference type="RefSeq" id="WP_139603851.1">
    <property type="nucleotide sequence ID" value="NZ_VDCQ01000027.1"/>
</dbReference>
<dbReference type="EMBL" id="VDCQ01000027">
    <property type="protein sequence ID" value="TNJ64591.1"/>
    <property type="molecule type" value="Genomic_DNA"/>
</dbReference>
<evidence type="ECO:0000313" key="3">
    <source>
        <dbReference type="Proteomes" id="UP000307943"/>
    </source>
</evidence>
<accession>A0A5C4T682</accession>
<organism evidence="2 3">
    <name type="scientific">Paenibacillus hemerocallicola</name>
    <dbReference type="NCBI Taxonomy" id="1172614"/>
    <lineage>
        <taxon>Bacteria</taxon>
        <taxon>Bacillati</taxon>
        <taxon>Bacillota</taxon>
        <taxon>Bacilli</taxon>
        <taxon>Bacillales</taxon>
        <taxon>Paenibacillaceae</taxon>
        <taxon>Paenibacillus</taxon>
    </lineage>
</organism>
<dbReference type="OrthoDB" id="2639081at2"/>
<reference evidence="2 3" key="1">
    <citation type="submission" date="2019-05" db="EMBL/GenBank/DDBJ databases">
        <title>We sequenced the genome of Paenibacillus hemerocallicola KCTC 33185 for further insight into its adaptation and study the phylogeny of Paenibacillus.</title>
        <authorList>
            <person name="Narsing Rao M.P."/>
        </authorList>
    </citation>
    <scope>NUCLEOTIDE SEQUENCE [LARGE SCALE GENOMIC DNA]</scope>
    <source>
        <strain evidence="2 3">KCTC 33185</strain>
    </source>
</reference>
<gene>
    <name evidence="2" type="ORF">FE784_19250</name>
</gene>
<evidence type="ECO:0000313" key="2">
    <source>
        <dbReference type="EMBL" id="TNJ64591.1"/>
    </source>
</evidence>
<dbReference type="Proteomes" id="UP000307943">
    <property type="component" value="Unassembled WGS sequence"/>
</dbReference>
<keyword evidence="3" id="KW-1185">Reference proteome</keyword>
<sequence>MNEHFTLDEETCRRLIGYPVVAVLHDDSRHYGIISKVDGGKLILNDNPATEQSAGTAERSKRKTNLSGKKGAGKSGKSRGGPANVSAYPAAEFGQFPFPSPFGARVALELSSVAGLFPLL</sequence>
<proteinExistence type="predicted"/>
<comment type="caution">
    <text evidence="2">The sequence shown here is derived from an EMBL/GenBank/DDBJ whole genome shotgun (WGS) entry which is preliminary data.</text>
</comment>